<dbReference type="Proteomes" id="UP001143330">
    <property type="component" value="Unassembled WGS sequence"/>
</dbReference>
<name>A0A9W6K1S5_9HYPH</name>
<organism evidence="1 2">
    <name type="scientific">Ancylobacter defluvii</name>
    <dbReference type="NCBI Taxonomy" id="1282440"/>
    <lineage>
        <taxon>Bacteria</taxon>
        <taxon>Pseudomonadati</taxon>
        <taxon>Pseudomonadota</taxon>
        <taxon>Alphaproteobacteria</taxon>
        <taxon>Hyphomicrobiales</taxon>
        <taxon>Xanthobacteraceae</taxon>
        <taxon>Ancylobacter</taxon>
    </lineage>
</organism>
<accession>A0A9W6K1S5</accession>
<dbReference type="RefSeq" id="WP_213363682.1">
    <property type="nucleotide sequence ID" value="NZ_BSFM01000021.1"/>
</dbReference>
<reference evidence="1" key="2">
    <citation type="submission" date="2023-01" db="EMBL/GenBank/DDBJ databases">
        <authorList>
            <person name="Sun Q."/>
            <person name="Evtushenko L."/>
        </authorList>
    </citation>
    <scope>NUCLEOTIDE SEQUENCE</scope>
    <source>
        <strain evidence="1">VKM B-2789</strain>
    </source>
</reference>
<protein>
    <submittedName>
        <fullName evidence="1">Uncharacterized protein</fullName>
    </submittedName>
</protein>
<evidence type="ECO:0000313" key="2">
    <source>
        <dbReference type="Proteomes" id="UP001143330"/>
    </source>
</evidence>
<dbReference type="AlphaFoldDB" id="A0A9W6K1S5"/>
<comment type="caution">
    <text evidence="1">The sequence shown here is derived from an EMBL/GenBank/DDBJ whole genome shotgun (WGS) entry which is preliminary data.</text>
</comment>
<reference evidence="1" key="1">
    <citation type="journal article" date="2014" name="Int. J. Syst. Evol. Microbiol.">
        <title>Complete genome sequence of Corynebacterium casei LMG S-19264T (=DSM 44701T), isolated from a smear-ripened cheese.</title>
        <authorList>
            <consortium name="US DOE Joint Genome Institute (JGI-PGF)"/>
            <person name="Walter F."/>
            <person name="Albersmeier A."/>
            <person name="Kalinowski J."/>
            <person name="Ruckert C."/>
        </authorList>
    </citation>
    <scope>NUCLEOTIDE SEQUENCE</scope>
    <source>
        <strain evidence="1">VKM B-2789</strain>
    </source>
</reference>
<evidence type="ECO:0000313" key="1">
    <source>
        <dbReference type="EMBL" id="GLK86646.1"/>
    </source>
</evidence>
<gene>
    <name evidence="1" type="ORF">GCM10017653_47160</name>
</gene>
<sequence>MSEPLFLVWNPRGATPPTVQHPNYQSASEEACRLAEKSPGQRFYILEAQAFAEAVPPSAILTEIQSDDDGDAEDRFGWSVEITVESPAAPTAVRVLQHGEYRSGDRVRFTGRKDAMPDLVGKVGVIIAPGTLLRPGFVAVVFDGDVPRHERAYVVSIENLEHESLPQFEVGDLVRAKTGSEGLVVPSHFTVPKWIAVAFPHRSGSFAFDPADLTLVRPARADAAQRGGR</sequence>
<keyword evidence="2" id="KW-1185">Reference proteome</keyword>
<dbReference type="EMBL" id="BSFM01000021">
    <property type="protein sequence ID" value="GLK86646.1"/>
    <property type="molecule type" value="Genomic_DNA"/>
</dbReference>
<proteinExistence type="predicted"/>